<feature type="repeat" description="TPR" evidence="3">
    <location>
        <begin position="423"/>
        <end position="456"/>
    </location>
</feature>
<dbReference type="SMART" id="SM00028">
    <property type="entry name" value="TPR"/>
    <property type="match status" value="10"/>
</dbReference>
<keyword evidence="6" id="KW-1185">Reference proteome</keyword>
<feature type="repeat" description="TPR" evidence="3">
    <location>
        <begin position="847"/>
        <end position="880"/>
    </location>
</feature>
<dbReference type="Proteomes" id="UP000593567">
    <property type="component" value="Unassembled WGS sequence"/>
</dbReference>
<comment type="caution">
    <text evidence="5">The sequence shown here is derived from an EMBL/GenBank/DDBJ whole genome shotgun (WGS) entry which is preliminary data.</text>
</comment>
<dbReference type="Gene3D" id="1.25.40.10">
    <property type="entry name" value="Tetratricopeptide repeat domain"/>
    <property type="match status" value="3"/>
</dbReference>
<dbReference type="AlphaFoldDB" id="A0A7J7JGU2"/>
<evidence type="ECO:0000256" key="1">
    <source>
        <dbReference type="ARBA" id="ARBA00022737"/>
    </source>
</evidence>
<evidence type="ECO:0000313" key="6">
    <source>
        <dbReference type="Proteomes" id="UP000593567"/>
    </source>
</evidence>
<name>A0A7J7JGU2_BUGNE</name>
<feature type="repeat" description="TPR" evidence="3">
    <location>
        <begin position="892"/>
        <end position="925"/>
    </location>
</feature>
<feature type="compositionally biased region" description="Polar residues" evidence="4">
    <location>
        <begin position="225"/>
        <end position="262"/>
    </location>
</feature>
<dbReference type="PANTHER" id="PTHR45641">
    <property type="entry name" value="TETRATRICOPEPTIDE REPEAT PROTEIN (AFU_ORTHOLOGUE AFUA_6G03870)"/>
    <property type="match status" value="1"/>
</dbReference>
<dbReference type="SUPFAM" id="SSF48452">
    <property type="entry name" value="TPR-like"/>
    <property type="match status" value="3"/>
</dbReference>
<dbReference type="InterPro" id="IPR019734">
    <property type="entry name" value="TPR_rpt"/>
</dbReference>
<evidence type="ECO:0000256" key="3">
    <source>
        <dbReference type="PROSITE-ProRule" id="PRU00339"/>
    </source>
</evidence>
<evidence type="ECO:0000313" key="5">
    <source>
        <dbReference type="EMBL" id="KAF6024826.1"/>
    </source>
</evidence>
<keyword evidence="1" id="KW-0677">Repeat</keyword>
<dbReference type="InterPro" id="IPR011990">
    <property type="entry name" value="TPR-like_helical_dom_sf"/>
</dbReference>
<feature type="region of interest" description="Disordered" evidence="4">
    <location>
        <begin position="203"/>
        <end position="301"/>
    </location>
</feature>
<sequence>MSRQPWSTNSARTVSNSEITQAEDAVTIYRPESVQHSHLRTQTMRMTPEEDGESVVRRASAGRSFNGNNKYQPSLELTELLESLKDPSFHAEPVSMSMDSLDAQLMGRNEDQLSLTRVSCLNENAAQHTAPISNENLSSSPSNMPTVVCRPIASNMPAPPIPAPRSLPFRQIESSQPMQSALPGIRENVPHCLNPIAMQSQSISPSASSIAPQLPPVAPRRLSPISPSTQKTNQNAPPSDTVTHVSSPLDRQSGSTLTSQTVGARKDLVPPTPLYNPQHLRNVSLPRNSPTASQTRNTSNSGAVVTYRHHQTIAASPTTPNMSRSTSVPEVPRSTHTLPVSRSTSAPKKVGSTAAKENCQRQELMSAAKTFSSGSSMEEELCLKANKYKQAEEHLLQALKIYRACTIQMADSDAMWNTHDLLAQTYMHLGKKDLEVEHYQRAIEILSNSTDLPPERLAHMHNNIGVTLHKLNRHHESQLHLEKSKEMMTLIHGNTDNEDMAKVHKSLGDLYKDIGRWDEAASEYTSFLKVYSKPAMAAVGQVLSAPVHKALAEIYEIKGNYFTQFLLQNLSKAREHAQLSDQGQEQLNNPENTELMNELAGRLGSGNLMIAAKDANEEVEKAQRYQRENNHQLAIKHYLKAIDCVQNLPPLTRDTHEVTSKLAMIHNNLGNAYRSVSRFAEAKTHMLKALEIRRQLYGDDVCEDTATSLFNLGYIYSQVSDVPNLVESFNCHKEALRMYLQMGISTDTLKWVVGLYRSLASTSYNLGEAQQSVEYYEKARATISQHAQEGDGEMVKQLQAICNNIGNSYKSLKNYKKAEENLKHALDMATALHLGNPDDLEYQNDQAAAYNNLGCLYQEMKQYQKAIEHHRESLTMRRQIAPLYADAATDLPSSLHNIGNAYNSAGELNEALKYYEEEYKVRMNLGEETSDVLISMSKVYEKKGNLSKAEECLRMAGN</sequence>
<gene>
    <name evidence="5" type="ORF">EB796_016866</name>
</gene>
<feature type="compositionally biased region" description="Polar residues" evidence="4">
    <location>
        <begin position="315"/>
        <end position="346"/>
    </location>
</feature>
<evidence type="ECO:0008006" key="7">
    <source>
        <dbReference type="Google" id="ProtNLM"/>
    </source>
</evidence>
<accession>A0A7J7JGU2</accession>
<feature type="region of interest" description="Disordered" evidence="4">
    <location>
        <begin position="315"/>
        <end position="356"/>
    </location>
</feature>
<evidence type="ECO:0000256" key="4">
    <source>
        <dbReference type="SAM" id="MobiDB-lite"/>
    </source>
</evidence>
<protein>
    <recommendedName>
        <fullName evidence="7">TTC28</fullName>
    </recommendedName>
</protein>
<organism evidence="5 6">
    <name type="scientific">Bugula neritina</name>
    <name type="common">Brown bryozoan</name>
    <name type="synonym">Sertularia neritina</name>
    <dbReference type="NCBI Taxonomy" id="10212"/>
    <lineage>
        <taxon>Eukaryota</taxon>
        <taxon>Metazoa</taxon>
        <taxon>Spiralia</taxon>
        <taxon>Lophotrochozoa</taxon>
        <taxon>Bryozoa</taxon>
        <taxon>Gymnolaemata</taxon>
        <taxon>Cheilostomatida</taxon>
        <taxon>Flustrina</taxon>
        <taxon>Buguloidea</taxon>
        <taxon>Bugulidae</taxon>
        <taxon>Bugula</taxon>
    </lineage>
</organism>
<feature type="compositionally biased region" description="Polar residues" evidence="4">
    <location>
        <begin position="1"/>
        <end position="20"/>
    </location>
</feature>
<dbReference type="EMBL" id="VXIV02002528">
    <property type="protein sequence ID" value="KAF6024826.1"/>
    <property type="molecule type" value="Genomic_DNA"/>
</dbReference>
<reference evidence="5" key="1">
    <citation type="submission" date="2020-06" db="EMBL/GenBank/DDBJ databases">
        <title>Draft genome of Bugula neritina, a colonial animal packing powerful symbionts and potential medicines.</title>
        <authorList>
            <person name="Rayko M."/>
        </authorList>
    </citation>
    <scope>NUCLEOTIDE SEQUENCE [LARGE SCALE GENOMIC DNA]</scope>
    <source>
        <strain evidence="5">Kwan_BN1</strain>
    </source>
</reference>
<proteinExistence type="predicted"/>
<dbReference type="PROSITE" id="PS50005">
    <property type="entry name" value="TPR"/>
    <property type="match status" value="3"/>
</dbReference>
<evidence type="ECO:0000256" key="2">
    <source>
        <dbReference type="ARBA" id="ARBA00022803"/>
    </source>
</evidence>
<feature type="compositionally biased region" description="Polar residues" evidence="4">
    <location>
        <begin position="279"/>
        <end position="301"/>
    </location>
</feature>
<dbReference type="Pfam" id="PF13424">
    <property type="entry name" value="TPR_12"/>
    <property type="match status" value="3"/>
</dbReference>
<dbReference type="OrthoDB" id="5986190at2759"/>
<feature type="compositionally biased region" description="Low complexity" evidence="4">
    <location>
        <begin position="203"/>
        <end position="212"/>
    </location>
</feature>
<feature type="region of interest" description="Disordered" evidence="4">
    <location>
        <begin position="1"/>
        <end position="31"/>
    </location>
</feature>
<dbReference type="PANTHER" id="PTHR45641:SF19">
    <property type="entry name" value="NEPHROCYSTIN-3"/>
    <property type="match status" value="1"/>
</dbReference>
<dbReference type="Pfam" id="PF13181">
    <property type="entry name" value="TPR_8"/>
    <property type="match status" value="1"/>
</dbReference>
<keyword evidence="2 3" id="KW-0802">TPR repeat</keyword>